<dbReference type="RefSeq" id="WP_053409305.1">
    <property type="nucleotide sequence ID" value="NZ_DAIPHI010000004.1"/>
</dbReference>
<dbReference type="InterPro" id="IPR005646">
    <property type="entry name" value="FapA"/>
</dbReference>
<reference evidence="4" key="1">
    <citation type="submission" date="2015-08" db="EMBL/GenBank/DDBJ databases">
        <title>Vibrio galatheae sp. nov., a novel member of the Vibrionaceae family isolated from the Solomon Islands.</title>
        <authorList>
            <person name="Giubergia S."/>
            <person name="Machado H."/>
            <person name="Mateiu R.V."/>
            <person name="Gram L."/>
        </authorList>
    </citation>
    <scope>NUCLEOTIDE SEQUENCE [LARGE SCALE GENOMIC DNA]</scope>
    <source>
        <strain evidence="4">DSM 19134</strain>
    </source>
</reference>
<dbReference type="EMBL" id="LHPI01000009">
    <property type="protein sequence ID" value="KOO07566.1"/>
    <property type="molecule type" value="Genomic_DNA"/>
</dbReference>
<dbReference type="STRING" id="171383.AKJ31_11815"/>
<accession>A0A0M0HZR6</accession>
<dbReference type="Proteomes" id="UP000037530">
    <property type="component" value="Unassembled WGS sequence"/>
</dbReference>
<dbReference type="PANTHER" id="PTHR38032:SF1">
    <property type="entry name" value="RNA-BINDING PROTEIN KHPB N-TERMINAL DOMAIN-CONTAINING PROTEIN"/>
    <property type="match status" value="1"/>
</dbReference>
<dbReference type="AlphaFoldDB" id="A0A0M0HZR6"/>
<feature type="compositionally biased region" description="Basic and acidic residues" evidence="1">
    <location>
        <begin position="457"/>
        <end position="478"/>
    </location>
</feature>
<comment type="caution">
    <text evidence="3">The sequence shown here is derived from an EMBL/GenBank/DDBJ whole genome shotgun (WGS) entry which is preliminary data.</text>
</comment>
<dbReference type="PANTHER" id="PTHR38032">
    <property type="entry name" value="POLYMERASE-RELATED"/>
    <property type="match status" value="1"/>
</dbReference>
<protein>
    <submittedName>
        <fullName evidence="3">Polymerase</fullName>
    </submittedName>
</protein>
<dbReference type="InterPro" id="IPR046866">
    <property type="entry name" value="FapA_N"/>
</dbReference>
<keyword evidence="4" id="KW-1185">Reference proteome</keyword>
<dbReference type="Pfam" id="PF20250">
    <property type="entry name" value="FapA_N"/>
    <property type="match status" value="1"/>
</dbReference>
<evidence type="ECO:0000256" key="1">
    <source>
        <dbReference type="SAM" id="MobiDB-lite"/>
    </source>
</evidence>
<gene>
    <name evidence="3" type="ORF">AKJ31_11815</name>
</gene>
<name>A0A0M0HZR6_9VIBR</name>
<feature type="region of interest" description="Disordered" evidence="1">
    <location>
        <begin position="457"/>
        <end position="479"/>
    </location>
</feature>
<organism evidence="3 4">
    <name type="scientific">Vibrio hepatarius</name>
    <dbReference type="NCBI Taxonomy" id="171383"/>
    <lineage>
        <taxon>Bacteria</taxon>
        <taxon>Pseudomonadati</taxon>
        <taxon>Pseudomonadota</taxon>
        <taxon>Gammaproteobacteria</taxon>
        <taxon>Vibrionales</taxon>
        <taxon>Vibrionaceae</taxon>
        <taxon>Vibrio</taxon>
        <taxon>Vibrio oreintalis group</taxon>
    </lineage>
</organism>
<dbReference type="PATRIC" id="fig|171383.3.peg.2414"/>
<dbReference type="OrthoDB" id="5807941at2"/>
<dbReference type="InterPro" id="IPR046865">
    <property type="entry name" value="FapA_b_solenoid"/>
</dbReference>
<dbReference type="Pfam" id="PF03961">
    <property type="entry name" value="FapA"/>
    <property type="match status" value="1"/>
</dbReference>
<proteinExistence type="predicted"/>
<evidence type="ECO:0000313" key="3">
    <source>
        <dbReference type="EMBL" id="KOO07566.1"/>
    </source>
</evidence>
<evidence type="ECO:0000259" key="2">
    <source>
        <dbReference type="Pfam" id="PF20250"/>
    </source>
</evidence>
<feature type="domain" description="Flagellar Assembly Protein A N-terminal region" evidence="2">
    <location>
        <begin position="82"/>
        <end position="260"/>
    </location>
</feature>
<sequence length="559" mass="61082">MWDKFVALSDDNRSVIAKLLPEVDVDKNFDRRGLSDALSLIGASQFFILEESVEIFINLAKNGNPEAYEGTTIAEVRDATLEVELKDHDMLAVITVTGAYKGQPLKGPQIVQALAEAKVKRGINKLALKKVLVMSHQLSPGERFTQAVAKGTDPVQGQDAKFIPLVEDPAKQVLAPKEGKSEGKVDMLDLGETINVSEHQPVMRRMPATRGKPGITVLGQVIHPKPGKDALLKAGKGTEISSKDPNLLIATVSGMPTFKDRSVDVSDALCLPEIGVATGHVKFKGDVIVLGNVESDMIVRAMGNITIGGFIESADVQAQGDIQVAKGIIGHNLSETEPRSCVVKSGGNITAQYAQFSELQAGEDIHLTLHCMNSEVKCGKNLTIADGPEKRGTLSGGHTKVGGKITCVELGVEGDTATHVQAFARFQMYKDRQNKLKEQYNQAQEATMKLVRKELELKKTPKSERAEGQEEALEKEKQQANAQLEKIKLARDSNEHELNKALEENRIEVKSKVFSHVTIQFGEEKVITKRSHGPSIFSFNQYEIKSASMLDEEAFEEEL</sequence>
<evidence type="ECO:0000313" key="4">
    <source>
        <dbReference type="Proteomes" id="UP000037530"/>
    </source>
</evidence>